<dbReference type="InterPro" id="IPR043839">
    <property type="entry name" value="PafC_HTH"/>
</dbReference>
<accession>A0A4Q9KLL6</accession>
<dbReference type="Pfam" id="PF19187">
    <property type="entry name" value="HTH_PafC"/>
    <property type="match status" value="1"/>
</dbReference>
<dbReference type="InterPro" id="IPR028349">
    <property type="entry name" value="PafC-like"/>
</dbReference>
<dbReference type="Proteomes" id="UP000291933">
    <property type="component" value="Unassembled WGS sequence"/>
</dbReference>
<gene>
    <name evidence="4" type="ORF">ET996_10215</name>
</gene>
<proteinExistence type="predicted"/>
<evidence type="ECO:0000259" key="2">
    <source>
        <dbReference type="Pfam" id="PF19187"/>
    </source>
</evidence>
<dbReference type="Pfam" id="PF13280">
    <property type="entry name" value="WYL"/>
    <property type="match status" value="1"/>
</dbReference>
<evidence type="ECO:0000313" key="4">
    <source>
        <dbReference type="EMBL" id="TBT94559.1"/>
    </source>
</evidence>
<reference evidence="4 5" key="1">
    <citation type="submission" date="2019-01" db="EMBL/GenBank/DDBJ databases">
        <title>Lactibacter flavus gen. nov., sp. nov., a novel bacterium of the family Propionibacteriaceae isolated from raw milk and dairy products.</title>
        <authorList>
            <person name="Huptas C."/>
            <person name="Wenning M."/>
            <person name="Breitenwieser F."/>
            <person name="Doll E."/>
            <person name="Von Neubeck M."/>
            <person name="Busse H.-J."/>
            <person name="Scherer S."/>
        </authorList>
    </citation>
    <scope>NUCLEOTIDE SEQUENCE [LARGE SCALE GENOMIC DNA]</scope>
    <source>
        <strain evidence="4 5">DSM 22130</strain>
    </source>
</reference>
<sequence length="314" mass="33901">MTSADQVARLLALVPYLQQHPDADVRVTAALFNTTPRQLVADLKVLWYCGLPGGLPGDLIEIDMDAVELHGRIRLSNAGFLARPVRFTLDEAMSLAVALRALLELGDSGLKTAVQSALVKLEAVIGTEARVGVRLAGGEDETRDALAAALARGVAVRLDYHGPSRGVATRPLVDPERIVVRDGYAYLDAWSHERGAWRSFRLDRIVAVTPTDRPVSDHGAPPSPAGGWLDHRQDAVEVTLELAPEARWVTEYHPIRSAVIKPDGVVSVTLLVADPAWLRRLLLRLGPAVLRVEPPAAAASAAEVAREALDLYES</sequence>
<dbReference type="Pfam" id="PF25583">
    <property type="entry name" value="WCX"/>
    <property type="match status" value="1"/>
</dbReference>
<dbReference type="PIRSF" id="PIRSF016838">
    <property type="entry name" value="PafC"/>
    <property type="match status" value="1"/>
</dbReference>
<feature type="domain" description="WYL" evidence="1">
    <location>
        <begin position="144"/>
        <end position="209"/>
    </location>
</feature>
<dbReference type="RefSeq" id="WP_131172457.1">
    <property type="nucleotide sequence ID" value="NZ_FXTL01000012.1"/>
</dbReference>
<dbReference type="PANTHER" id="PTHR34580">
    <property type="match status" value="1"/>
</dbReference>
<dbReference type="OrthoDB" id="5174471at2"/>
<feature type="domain" description="PafC HTH" evidence="2">
    <location>
        <begin position="5"/>
        <end position="123"/>
    </location>
</feature>
<evidence type="ECO:0000259" key="1">
    <source>
        <dbReference type="Pfam" id="PF13280"/>
    </source>
</evidence>
<dbReference type="AlphaFoldDB" id="A0A4Q9KLL6"/>
<feature type="domain" description="WCX" evidence="3">
    <location>
        <begin position="235"/>
        <end position="309"/>
    </location>
</feature>
<dbReference type="EMBL" id="SDMR01000012">
    <property type="protein sequence ID" value="TBT94559.1"/>
    <property type="molecule type" value="Genomic_DNA"/>
</dbReference>
<dbReference type="InterPro" id="IPR057727">
    <property type="entry name" value="WCX_dom"/>
</dbReference>
<comment type="caution">
    <text evidence="4">The sequence shown here is derived from an EMBL/GenBank/DDBJ whole genome shotgun (WGS) entry which is preliminary data.</text>
</comment>
<evidence type="ECO:0000259" key="3">
    <source>
        <dbReference type="Pfam" id="PF25583"/>
    </source>
</evidence>
<protein>
    <submittedName>
        <fullName evidence="4">WYL domain-containing protein</fullName>
    </submittedName>
</protein>
<dbReference type="PROSITE" id="PS52050">
    <property type="entry name" value="WYL"/>
    <property type="match status" value="1"/>
</dbReference>
<dbReference type="InterPro" id="IPR051534">
    <property type="entry name" value="CBASS_pafABC_assoc_protein"/>
</dbReference>
<keyword evidence="5" id="KW-1185">Reference proteome</keyword>
<dbReference type="PANTHER" id="PTHR34580:SF1">
    <property type="entry name" value="PROTEIN PAFC"/>
    <property type="match status" value="1"/>
</dbReference>
<evidence type="ECO:0000313" key="5">
    <source>
        <dbReference type="Proteomes" id="UP000291933"/>
    </source>
</evidence>
<organism evidence="4 5">
    <name type="scientific">Propioniciclava tarda</name>
    <dbReference type="NCBI Taxonomy" id="433330"/>
    <lineage>
        <taxon>Bacteria</taxon>
        <taxon>Bacillati</taxon>
        <taxon>Actinomycetota</taxon>
        <taxon>Actinomycetes</taxon>
        <taxon>Propionibacteriales</taxon>
        <taxon>Propionibacteriaceae</taxon>
        <taxon>Propioniciclava</taxon>
    </lineage>
</organism>
<dbReference type="InterPro" id="IPR026881">
    <property type="entry name" value="WYL_dom"/>
</dbReference>
<name>A0A4Q9KLL6_PROTD</name>